<evidence type="ECO:0000259" key="1">
    <source>
        <dbReference type="Pfam" id="PF09413"/>
    </source>
</evidence>
<accession>A0AA49JSC2</accession>
<dbReference type="InterPro" id="IPR018551">
    <property type="entry name" value="DUF2007"/>
</dbReference>
<keyword evidence="4" id="KW-1185">Reference proteome</keyword>
<dbReference type="InterPro" id="IPR011322">
    <property type="entry name" value="N-reg_PII-like_a/b"/>
</dbReference>
<dbReference type="KEGG" id="pspc:Strain318_000295"/>
<dbReference type="SUPFAM" id="SSF54913">
    <property type="entry name" value="GlnB-like"/>
    <property type="match status" value="1"/>
</dbReference>
<evidence type="ECO:0000313" key="4">
    <source>
        <dbReference type="Proteomes" id="UP001229955"/>
    </source>
</evidence>
<dbReference type="Pfam" id="PF09413">
    <property type="entry name" value="DUF2007"/>
    <property type="match status" value="1"/>
</dbReference>
<organism evidence="3 4">
    <name type="scientific">Pseudogemmatithrix spongiicola</name>
    <dbReference type="NCBI Taxonomy" id="3062599"/>
    <lineage>
        <taxon>Bacteria</taxon>
        <taxon>Pseudomonadati</taxon>
        <taxon>Gemmatimonadota</taxon>
        <taxon>Gemmatimonadia</taxon>
        <taxon>Gemmatimonadales</taxon>
        <taxon>Gemmatimonadaceae</taxon>
        <taxon>Pseudogemmatithrix</taxon>
    </lineage>
</organism>
<dbReference type="Gene3D" id="3.30.70.790">
    <property type="entry name" value="UreE, C-terminal domain"/>
    <property type="match status" value="1"/>
</dbReference>
<dbReference type="RefSeq" id="WP_367886766.1">
    <property type="nucleotide sequence ID" value="NZ_CP130612.1"/>
</dbReference>
<feature type="domain" description="DUF2007" evidence="1">
    <location>
        <begin position="8"/>
        <end position="69"/>
    </location>
</feature>
<dbReference type="Proteomes" id="UP001229955">
    <property type="component" value="Chromosome"/>
</dbReference>
<protein>
    <submittedName>
        <fullName evidence="3">DUF2007 domain-containing protein</fullName>
    </submittedName>
</protein>
<dbReference type="EMBL" id="CP130612">
    <property type="protein sequence ID" value="WKW11061.1"/>
    <property type="molecule type" value="Genomic_DNA"/>
</dbReference>
<evidence type="ECO:0000313" key="2">
    <source>
        <dbReference type="EMBL" id="WKW11061.1"/>
    </source>
</evidence>
<evidence type="ECO:0000313" key="3">
    <source>
        <dbReference type="EMBL" id="WKW13971.1"/>
    </source>
</evidence>
<sequence length="84" mass="9156">MPENAYVVRTFQNSIEAEFAQAVLDANSIPSMLLKDNAGEMLPFLNILHPVRLVVRQGDVDTAVRLLDAAAATDPKPPEKPLLS</sequence>
<name>A0AA49JXV3_9BACT</name>
<gene>
    <name evidence="2" type="ORF">Strain138_000295</name>
    <name evidence="3" type="ORF">Strain318_000295</name>
</gene>
<dbReference type="EMBL" id="CP130613">
    <property type="protein sequence ID" value="WKW13971.1"/>
    <property type="molecule type" value="Genomic_DNA"/>
</dbReference>
<dbReference type="AlphaFoldDB" id="A0AA49JXV3"/>
<proteinExistence type="predicted"/>
<reference evidence="3" key="1">
    <citation type="submission" date="2023-07" db="EMBL/GenBank/DDBJ databases">
        <authorList>
            <person name="Haufschild T."/>
            <person name="Kallscheuer N."/>
            <person name="Hammer J."/>
            <person name="Kohn T."/>
            <person name="Kabuu M."/>
            <person name="Jogler M."/>
            <person name="Wohfarth N."/>
            <person name="Heuer A."/>
            <person name="Rohde M."/>
            <person name="van Teeseling M.C.F."/>
            <person name="Jogler C."/>
        </authorList>
    </citation>
    <scope>NUCLEOTIDE SEQUENCE</scope>
    <source>
        <strain evidence="2">Strain 138</strain>
        <strain evidence="3">Strain 318</strain>
    </source>
</reference>
<accession>A0AA49JXV3</accession>